<reference evidence="2 3" key="1">
    <citation type="submission" date="2016-10" db="EMBL/GenBank/DDBJ databases">
        <authorList>
            <person name="de Groot N.N."/>
        </authorList>
    </citation>
    <scope>NUCLEOTIDE SEQUENCE [LARGE SCALE GENOMIC DNA]</scope>
    <source>
        <strain evidence="2 3">CGMCC 1.9159</strain>
    </source>
</reference>
<dbReference type="SUPFAM" id="SSF52821">
    <property type="entry name" value="Rhodanese/Cell cycle control phosphatase"/>
    <property type="match status" value="1"/>
</dbReference>
<evidence type="ECO:0000313" key="3">
    <source>
        <dbReference type="Proteomes" id="UP000199475"/>
    </source>
</evidence>
<evidence type="ECO:0000259" key="1">
    <source>
        <dbReference type="PROSITE" id="PS50206"/>
    </source>
</evidence>
<dbReference type="Gene3D" id="3.40.250.10">
    <property type="entry name" value="Rhodanese-like domain"/>
    <property type="match status" value="1"/>
</dbReference>
<dbReference type="Pfam" id="PF00581">
    <property type="entry name" value="Rhodanese"/>
    <property type="match status" value="1"/>
</dbReference>
<dbReference type="InterPro" id="IPR036873">
    <property type="entry name" value="Rhodanese-like_dom_sf"/>
</dbReference>
<dbReference type="GO" id="GO:0016740">
    <property type="term" value="F:transferase activity"/>
    <property type="evidence" value="ECO:0007669"/>
    <property type="project" value="UniProtKB-KW"/>
</dbReference>
<gene>
    <name evidence="2" type="ORF">SAMN04488242_0492</name>
</gene>
<dbReference type="OrthoDB" id="9800872at2"/>
<dbReference type="InterPro" id="IPR050229">
    <property type="entry name" value="GlpE_sulfurtransferase"/>
</dbReference>
<proteinExistence type="predicted"/>
<evidence type="ECO:0000313" key="2">
    <source>
        <dbReference type="EMBL" id="SDL15768.1"/>
    </source>
</evidence>
<dbReference type="PANTHER" id="PTHR43031:SF16">
    <property type="entry name" value="OXIDOREDUCTASE"/>
    <property type="match status" value="1"/>
</dbReference>
<accession>A0A1G9HS48</accession>
<name>A0A1G9HS48_9ACTN</name>
<protein>
    <submittedName>
        <fullName evidence="2">Rhodanese-related sulfurtransferase</fullName>
    </submittedName>
</protein>
<dbReference type="RefSeq" id="WP_093248629.1">
    <property type="nucleotide sequence ID" value="NZ_FNGP01000001.1"/>
</dbReference>
<dbReference type="AlphaFoldDB" id="A0A1G9HS48"/>
<keyword evidence="2" id="KW-0808">Transferase</keyword>
<sequence>MGLLDFLGKRSSSGLTVEETLIALSKGAVLIDVRTQNEYEAGHAPGARPVDPKALKEEPLDVIFGDDPLADREAAIIVICDNGLRSSMVAAELRQGGFLAESVAGGLIAWGRDGNPILPGPYRRRR</sequence>
<feature type="domain" description="Rhodanese" evidence="1">
    <location>
        <begin position="24"/>
        <end position="119"/>
    </location>
</feature>
<dbReference type="Proteomes" id="UP000199475">
    <property type="component" value="Unassembled WGS sequence"/>
</dbReference>
<dbReference type="PANTHER" id="PTHR43031">
    <property type="entry name" value="FAD-DEPENDENT OXIDOREDUCTASE"/>
    <property type="match status" value="1"/>
</dbReference>
<dbReference type="STRING" id="686624.SAMN04488242_0492"/>
<keyword evidence="3" id="KW-1185">Reference proteome</keyword>
<dbReference type="CDD" id="cd00158">
    <property type="entry name" value="RHOD"/>
    <property type="match status" value="1"/>
</dbReference>
<dbReference type="SMART" id="SM00450">
    <property type="entry name" value="RHOD"/>
    <property type="match status" value="1"/>
</dbReference>
<dbReference type="EMBL" id="FNGP01000001">
    <property type="protein sequence ID" value="SDL15768.1"/>
    <property type="molecule type" value="Genomic_DNA"/>
</dbReference>
<dbReference type="InterPro" id="IPR001763">
    <property type="entry name" value="Rhodanese-like_dom"/>
</dbReference>
<dbReference type="PROSITE" id="PS50206">
    <property type="entry name" value="RHODANESE_3"/>
    <property type="match status" value="1"/>
</dbReference>
<organism evidence="2 3">
    <name type="scientific">Tessaracoccus oleiagri</name>
    <dbReference type="NCBI Taxonomy" id="686624"/>
    <lineage>
        <taxon>Bacteria</taxon>
        <taxon>Bacillati</taxon>
        <taxon>Actinomycetota</taxon>
        <taxon>Actinomycetes</taxon>
        <taxon>Propionibacteriales</taxon>
        <taxon>Propionibacteriaceae</taxon>
        <taxon>Tessaracoccus</taxon>
    </lineage>
</organism>